<gene>
    <name evidence="1" type="ORF">CARN7_0053</name>
</gene>
<sequence>MAQVNSWAIFVYKLANLGHFWDTTLSGVVTERRHSKWQPSKNAAIIGG</sequence>
<dbReference type="EMBL" id="CABR01000025">
    <property type="protein sequence ID" value="CBI09328.1"/>
    <property type="molecule type" value="Genomic_DNA"/>
</dbReference>
<protein>
    <submittedName>
        <fullName evidence="1">Uncharacterized protein</fullName>
    </submittedName>
</protein>
<comment type="caution">
    <text evidence="1">The sequence shown here is derived from an EMBL/GenBank/DDBJ whole genome shotgun (WGS) entry which is preliminary data.</text>
</comment>
<proteinExistence type="predicted"/>
<dbReference type="AlphaFoldDB" id="E6QQ07"/>
<accession>E6QQ07</accession>
<reference evidence="1" key="1">
    <citation type="submission" date="2009-10" db="EMBL/GenBank/DDBJ databases">
        <title>Diversity of trophic interactions inside an arsenic-rich microbial ecosystem.</title>
        <authorList>
            <person name="Bertin P.N."/>
            <person name="Heinrich-Salmeron A."/>
            <person name="Pelletier E."/>
            <person name="Goulhen-Chollet F."/>
            <person name="Arsene-Ploetze F."/>
            <person name="Gallien S."/>
            <person name="Calteau A."/>
            <person name="Vallenet D."/>
            <person name="Casiot C."/>
            <person name="Chane-Woon-Ming B."/>
            <person name="Giloteaux L."/>
            <person name="Barakat M."/>
            <person name="Bonnefoy V."/>
            <person name="Bruneel O."/>
            <person name="Chandler M."/>
            <person name="Cleiss J."/>
            <person name="Duran R."/>
            <person name="Elbaz-Poulichet F."/>
            <person name="Fonknechten N."/>
            <person name="Lauga B."/>
            <person name="Mornico D."/>
            <person name="Ortet P."/>
            <person name="Schaeffer C."/>
            <person name="Siguier P."/>
            <person name="Alexander Thil Smith A."/>
            <person name="Van Dorsselaer A."/>
            <person name="Weissenbach J."/>
            <person name="Medigue C."/>
            <person name="Le Paslier D."/>
        </authorList>
    </citation>
    <scope>NUCLEOTIDE SEQUENCE</scope>
</reference>
<name>E6QQ07_9ZZZZ</name>
<evidence type="ECO:0000313" key="1">
    <source>
        <dbReference type="EMBL" id="CBI09328.1"/>
    </source>
</evidence>
<organism evidence="1">
    <name type="scientific">mine drainage metagenome</name>
    <dbReference type="NCBI Taxonomy" id="410659"/>
    <lineage>
        <taxon>unclassified sequences</taxon>
        <taxon>metagenomes</taxon>
        <taxon>ecological metagenomes</taxon>
    </lineage>
</organism>